<dbReference type="InterPro" id="IPR003661">
    <property type="entry name" value="HisK_dim/P_dom"/>
</dbReference>
<keyword evidence="5" id="KW-1185">Reference proteome</keyword>
<evidence type="ECO:0000256" key="1">
    <source>
        <dbReference type="ARBA" id="ARBA00000085"/>
    </source>
</evidence>
<evidence type="ECO:0000256" key="3">
    <source>
        <dbReference type="SAM" id="Phobius"/>
    </source>
</evidence>
<comment type="catalytic activity">
    <reaction evidence="1">
        <text>ATP + protein L-histidine = ADP + protein N-phospho-L-histidine.</text>
        <dbReference type="EC" id="2.7.13.3"/>
    </reaction>
</comment>
<evidence type="ECO:0000313" key="5">
    <source>
        <dbReference type="Proteomes" id="UP001500742"/>
    </source>
</evidence>
<keyword evidence="3" id="KW-1133">Transmembrane helix</keyword>
<keyword evidence="3" id="KW-0812">Transmembrane</keyword>
<dbReference type="Proteomes" id="UP001500742">
    <property type="component" value="Unassembled WGS sequence"/>
</dbReference>
<dbReference type="EMBL" id="BAAAZC010000025">
    <property type="protein sequence ID" value="GAA3980997.1"/>
    <property type="molecule type" value="Genomic_DNA"/>
</dbReference>
<dbReference type="RefSeq" id="WP_344757785.1">
    <property type="nucleotide sequence ID" value="NZ_BAAAZC010000025.1"/>
</dbReference>
<comment type="caution">
    <text evidence="4">The sequence shown here is derived from an EMBL/GenBank/DDBJ whole genome shotgun (WGS) entry which is preliminary data.</text>
</comment>
<evidence type="ECO:0000313" key="4">
    <source>
        <dbReference type="EMBL" id="GAA3980997.1"/>
    </source>
</evidence>
<protein>
    <recommendedName>
        <fullName evidence="2">histidine kinase</fullName>
        <ecNumber evidence="2">2.7.13.3</ecNumber>
    </recommendedName>
</protein>
<dbReference type="EC" id="2.7.13.3" evidence="2"/>
<dbReference type="Gene3D" id="1.25.40.10">
    <property type="entry name" value="Tetratricopeptide repeat domain"/>
    <property type="match status" value="1"/>
</dbReference>
<keyword evidence="3" id="KW-0472">Membrane</keyword>
<evidence type="ECO:0000256" key="2">
    <source>
        <dbReference type="ARBA" id="ARBA00012438"/>
    </source>
</evidence>
<proteinExistence type="predicted"/>
<dbReference type="InterPro" id="IPR011990">
    <property type="entry name" value="TPR-like_helical_dom_sf"/>
</dbReference>
<name>A0ABP7QEF3_9SPHI</name>
<feature type="transmembrane region" description="Helical" evidence="3">
    <location>
        <begin position="354"/>
        <end position="375"/>
    </location>
</feature>
<organism evidence="4 5">
    <name type="scientific">Mucilaginibacter dorajii</name>
    <dbReference type="NCBI Taxonomy" id="692994"/>
    <lineage>
        <taxon>Bacteria</taxon>
        <taxon>Pseudomonadati</taxon>
        <taxon>Bacteroidota</taxon>
        <taxon>Sphingobacteriia</taxon>
        <taxon>Sphingobacteriales</taxon>
        <taxon>Sphingobacteriaceae</taxon>
        <taxon>Mucilaginibacter</taxon>
    </lineage>
</organism>
<dbReference type="CDD" id="cd00082">
    <property type="entry name" value="HisKA"/>
    <property type="match status" value="1"/>
</dbReference>
<dbReference type="SUPFAM" id="SSF48452">
    <property type="entry name" value="TPR-like"/>
    <property type="match status" value="1"/>
</dbReference>
<accession>A0ABP7QEF3</accession>
<sequence>MALLQKDSAVQKEDVVTLLKKSFFASSINDRYQKQFADTLNKYDKPNAPALNTFISALINRRQLKFKAARDLLLRAIYAAEKNGQTYYLYVFYNQLAYTQTDMGNAVASLYSYRQAKKQAGALNNEYYQAVVNLNISDVYTNVQFYAQALVYLNEAQAYCSKYPDKDISLANNINVNKGEVFFQQKRSDSLDVYAERINKANDQIVDIDRCRMRFAAYQLLLKQKYTDAITIIKKLVKDTTAYAYDADRWNLAECYFNNHQPDSAKLILQNLLAGNSQNEAPELRYKYCQLLATIAEQANDYHNASLNSRLALKQAEKFAHNLVELGDLSSQIRLDQIESSYLADTQAYKRERVLLIMAIASSVLVVLVIGMFYYSTKQKRHYEQLLYAAKRKTLAYMNSHEVRRHLSNILGLCALLEDGDFNQEEFATFNKYMLESARQMDESLKSVEQELSGDE</sequence>
<gene>
    <name evidence="4" type="ORF">GCM10022210_35410</name>
</gene>
<reference evidence="5" key="1">
    <citation type="journal article" date="2019" name="Int. J. Syst. Evol. Microbiol.">
        <title>The Global Catalogue of Microorganisms (GCM) 10K type strain sequencing project: providing services to taxonomists for standard genome sequencing and annotation.</title>
        <authorList>
            <consortium name="The Broad Institute Genomics Platform"/>
            <consortium name="The Broad Institute Genome Sequencing Center for Infectious Disease"/>
            <person name="Wu L."/>
            <person name="Ma J."/>
        </authorList>
    </citation>
    <scope>NUCLEOTIDE SEQUENCE [LARGE SCALE GENOMIC DNA]</scope>
    <source>
        <strain evidence="5">JCM 16601</strain>
    </source>
</reference>